<reference evidence="1" key="1">
    <citation type="submission" date="2020-08" db="EMBL/GenBank/DDBJ databases">
        <title>Complete genome sequence of Weissella confusa strain FS54 provides insights into metabolic potential.</title>
        <authorList>
            <person name="Fhoula I."/>
            <person name="Najjari A."/>
            <person name="Lekired A."/>
            <person name="Bessrour-Aouam N."/>
            <person name="Jaballah S."/>
            <person name="Klibi N."/>
            <person name="Ouzari H.-I."/>
        </authorList>
    </citation>
    <scope>NUCLEOTIDE SEQUENCE</scope>
    <source>
        <strain evidence="1">FS54</strain>
    </source>
</reference>
<organism evidence="1 2">
    <name type="scientific">Weissella confusa</name>
    <name type="common">Lactobacillus confusus</name>
    <dbReference type="NCBI Taxonomy" id="1583"/>
    <lineage>
        <taxon>Bacteria</taxon>
        <taxon>Bacillati</taxon>
        <taxon>Bacillota</taxon>
        <taxon>Bacilli</taxon>
        <taxon>Lactobacillales</taxon>
        <taxon>Lactobacillaceae</taxon>
        <taxon>Weissella</taxon>
    </lineage>
</organism>
<evidence type="ECO:0000313" key="1">
    <source>
        <dbReference type="EMBL" id="MBC6499852.1"/>
    </source>
</evidence>
<dbReference type="AlphaFoldDB" id="A0A0R2F8Z8"/>
<name>A0A0R2F8Z8_WEICO</name>
<dbReference type="RefSeq" id="WP_056973866.1">
    <property type="nucleotide sequence ID" value="NZ_ALXJ01000068.1"/>
</dbReference>
<evidence type="ECO:0000313" key="2">
    <source>
        <dbReference type="Proteomes" id="UP000650485"/>
    </source>
</evidence>
<sequence>MKDILPGMTVHLTVGNYTDTTITVNGHKMTFTSIYEIGLGDTVCMFDADTENETVRLLKVPVHQY</sequence>
<accession>A0A0R2F8Z8</accession>
<dbReference type="Proteomes" id="UP000650485">
    <property type="component" value="Unassembled WGS sequence"/>
</dbReference>
<proteinExistence type="predicted"/>
<gene>
    <name evidence="1" type="ORF">H7R52_19115</name>
</gene>
<protein>
    <submittedName>
        <fullName evidence="1">Uncharacterized protein</fullName>
    </submittedName>
</protein>
<comment type="caution">
    <text evidence="1">The sequence shown here is derived from an EMBL/GenBank/DDBJ whole genome shotgun (WGS) entry which is preliminary data.</text>
</comment>
<dbReference type="OrthoDB" id="2146415at2"/>
<dbReference type="EMBL" id="JACSZT010000024">
    <property type="protein sequence ID" value="MBC6499852.1"/>
    <property type="molecule type" value="Genomic_DNA"/>
</dbReference>